<evidence type="ECO:0000256" key="1">
    <source>
        <dbReference type="ARBA" id="ARBA00004141"/>
    </source>
</evidence>
<dbReference type="EC" id="2.7.8.5" evidence="11"/>
<keyword evidence="10" id="KW-1208">Phospholipid metabolism</keyword>
<organism evidence="15 16">
    <name type="scientific">Schumannella luteola</name>
    <dbReference type="NCBI Taxonomy" id="472059"/>
    <lineage>
        <taxon>Bacteria</taxon>
        <taxon>Bacillati</taxon>
        <taxon>Actinomycetota</taxon>
        <taxon>Actinomycetes</taxon>
        <taxon>Micrococcales</taxon>
        <taxon>Microbacteriaceae</taxon>
        <taxon>Schumannella</taxon>
    </lineage>
</organism>
<feature type="transmembrane region" description="Helical" evidence="14">
    <location>
        <begin position="119"/>
        <end position="145"/>
    </location>
</feature>
<feature type="transmembrane region" description="Helical" evidence="14">
    <location>
        <begin position="80"/>
        <end position="99"/>
    </location>
</feature>
<dbReference type="InterPro" id="IPR043130">
    <property type="entry name" value="CDP-OH_PTrfase_TM_dom"/>
</dbReference>
<evidence type="ECO:0000256" key="6">
    <source>
        <dbReference type="ARBA" id="ARBA00022989"/>
    </source>
</evidence>
<dbReference type="UniPathway" id="UPA00085"/>
<dbReference type="PROSITE" id="PS00379">
    <property type="entry name" value="CDP_ALCOHOL_P_TRANSF"/>
    <property type="match status" value="1"/>
</dbReference>
<evidence type="ECO:0000256" key="9">
    <source>
        <dbReference type="ARBA" id="ARBA00023209"/>
    </source>
</evidence>
<evidence type="ECO:0000256" key="3">
    <source>
        <dbReference type="ARBA" id="ARBA00022516"/>
    </source>
</evidence>
<dbReference type="InterPro" id="IPR000462">
    <property type="entry name" value="CDP-OH_P_trans"/>
</dbReference>
<keyword evidence="7" id="KW-0443">Lipid metabolism</keyword>
<dbReference type="Pfam" id="PF01066">
    <property type="entry name" value="CDP-OH_P_transf"/>
    <property type="match status" value="1"/>
</dbReference>
<evidence type="ECO:0000256" key="7">
    <source>
        <dbReference type="ARBA" id="ARBA00023098"/>
    </source>
</evidence>
<protein>
    <recommendedName>
        <fullName evidence="11">CDP-diacylglycerol--glycerol-3-phosphate 3-phosphatidyltransferase</fullName>
        <ecNumber evidence="11">2.7.8.5</ecNumber>
    </recommendedName>
</protein>
<gene>
    <name evidence="15" type="ORF">BJ979_002903</name>
</gene>
<keyword evidence="8 14" id="KW-0472">Membrane</keyword>
<evidence type="ECO:0000256" key="14">
    <source>
        <dbReference type="SAM" id="Phobius"/>
    </source>
</evidence>
<evidence type="ECO:0000256" key="2">
    <source>
        <dbReference type="ARBA" id="ARBA00010441"/>
    </source>
</evidence>
<dbReference type="Proteomes" id="UP000553888">
    <property type="component" value="Unassembled WGS sequence"/>
</dbReference>
<feature type="transmembrane region" description="Helical" evidence="14">
    <location>
        <begin position="48"/>
        <end position="68"/>
    </location>
</feature>
<feature type="transmembrane region" description="Helical" evidence="14">
    <location>
        <begin position="166"/>
        <end position="187"/>
    </location>
</feature>
<reference evidence="15 16" key="1">
    <citation type="submission" date="2020-07" db="EMBL/GenBank/DDBJ databases">
        <title>Sequencing the genomes of 1000 actinobacteria strains.</title>
        <authorList>
            <person name="Klenk H.-P."/>
        </authorList>
    </citation>
    <scope>NUCLEOTIDE SEQUENCE [LARGE SCALE GENOMIC DNA]</scope>
    <source>
        <strain evidence="15 16">DSM 23141</strain>
    </source>
</reference>
<evidence type="ECO:0000313" key="15">
    <source>
        <dbReference type="EMBL" id="NYH00278.1"/>
    </source>
</evidence>
<dbReference type="PANTHER" id="PTHR14269">
    <property type="entry name" value="CDP-DIACYLGLYCEROL--GLYCEROL-3-PHOSPHATE 3-PHOSPHATIDYLTRANSFERASE-RELATED"/>
    <property type="match status" value="1"/>
</dbReference>
<dbReference type="PANTHER" id="PTHR14269:SF52">
    <property type="entry name" value="PHOSPHATIDYLGLYCEROPHOSPHATE SYNTHASE-RELATED"/>
    <property type="match status" value="1"/>
</dbReference>
<name>A0A852YJY2_9MICO</name>
<evidence type="ECO:0000313" key="16">
    <source>
        <dbReference type="Proteomes" id="UP000553888"/>
    </source>
</evidence>
<dbReference type="GO" id="GO:0046474">
    <property type="term" value="P:glycerophospholipid biosynthetic process"/>
    <property type="evidence" value="ECO:0007669"/>
    <property type="project" value="TreeGrafter"/>
</dbReference>
<sequence>MALSSTPSGKPGSGDSRRSESPATGPRTNPMRGRVASHGDTQASLGNVANIITVVRILLAPVFIWLLLSDGGHDGVLRWVAAALFLVAILTDSVDGFLARRQNLVTDFGKLVDPIADKILVGGALVALSILGELPVWVTVVILVREFGITVFRFIALRDRVIAASIWGKIKTVVQAVAVTVALVPFWTLLGDWVHWVNTGLMTLAVLLTVGSGIEYLVAAARSGRSKPADGAVSADPASRA</sequence>
<feature type="region of interest" description="Disordered" evidence="13">
    <location>
        <begin position="1"/>
        <end position="37"/>
    </location>
</feature>
<evidence type="ECO:0000256" key="5">
    <source>
        <dbReference type="ARBA" id="ARBA00022692"/>
    </source>
</evidence>
<accession>A0A852YJY2</accession>
<evidence type="ECO:0000256" key="11">
    <source>
        <dbReference type="NCBIfam" id="TIGR00560"/>
    </source>
</evidence>
<keyword evidence="5 14" id="KW-0812">Transmembrane</keyword>
<evidence type="ECO:0000256" key="8">
    <source>
        <dbReference type="ARBA" id="ARBA00023136"/>
    </source>
</evidence>
<dbReference type="Gene3D" id="1.20.120.1760">
    <property type="match status" value="1"/>
</dbReference>
<dbReference type="InterPro" id="IPR050324">
    <property type="entry name" value="CDP-alcohol_PTase-I"/>
</dbReference>
<dbReference type="InterPro" id="IPR048254">
    <property type="entry name" value="CDP_ALCOHOL_P_TRANSF_CS"/>
</dbReference>
<comment type="subcellular location">
    <subcellularLocation>
        <location evidence="1">Membrane</location>
        <topology evidence="1">Multi-pass membrane protein</topology>
    </subcellularLocation>
</comment>
<comment type="caution">
    <text evidence="15">The sequence shown here is derived from an EMBL/GenBank/DDBJ whole genome shotgun (WGS) entry which is preliminary data.</text>
</comment>
<keyword evidence="3" id="KW-0444">Lipid biosynthesis</keyword>
<proteinExistence type="inferred from homology"/>
<evidence type="ECO:0000256" key="13">
    <source>
        <dbReference type="SAM" id="MobiDB-lite"/>
    </source>
</evidence>
<keyword evidence="16" id="KW-1185">Reference proteome</keyword>
<dbReference type="EMBL" id="JACBZY010000001">
    <property type="protein sequence ID" value="NYH00278.1"/>
    <property type="molecule type" value="Genomic_DNA"/>
</dbReference>
<keyword evidence="4 12" id="KW-0808">Transferase</keyword>
<dbReference type="NCBIfam" id="TIGR00560">
    <property type="entry name" value="pgsA"/>
    <property type="match status" value="1"/>
</dbReference>
<keyword evidence="9" id="KW-0594">Phospholipid biosynthesis</keyword>
<dbReference type="InterPro" id="IPR004570">
    <property type="entry name" value="Phosphatidylglycerol_P_synth"/>
</dbReference>
<evidence type="ECO:0000256" key="12">
    <source>
        <dbReference type="RuleBase" id="RU003750"/>
    </source>
</evidence>
<feature type="transmembrane region" description="Helical" evidence="14">
    <location>
        <begin position="193"/>
        <end position="218"/>
    </location>
</feature>
<dbReference type="AlphaFoldDB" id="A0A852YJY2"/>
<dbReference type="GO" id="GO:0016020">
    <property type="term" value="C:membrane"/>
    <property type="evidence" value="ECO:0007669"/>
    <property type="project" value="UniProtKB-SubCell"/>
</dbReference>
<keyword evidence="6 14" id="KW-1133">Transmembrane helix</keyword>
<evidence type="ECO:0000256" key="10">
    <source>
        <dbReference type="ARBA" id="ARBA00023264"/>
    </source>
</evidence>
<evidence type="ECO:0000256" key="4">
    <source>
        <dbReference type="ARBA" id="ARBA00022679"/>
    </source>
</evidence>
<comment type="similarity">
    <text evidence="2 12">Belongs to the CDP-alcohol phosphatidyltransferase class-I family.</text>
</comment>
<dbReference type="GO" id="GO:0008444">
    <property type="term" value="F:CDP-diacylglycerol-glycerol-3-phosphate 3-phosphatidyltransferase activity"/>
    <property type="evidence" value="ECO:0007669"/>
    <property type="project" value="UniProtKB-UniRule"/>
</dbReference>